<sequence>MESVGMLWRLHDMEEVEVNDMGGDSVLICFPSPEIMHRFSQRPPDWVSHWFRSFSPWKQGDKTINRRCWITIRGVPLNTWCQEFFELVGAEFGRLLRMDSDTERRRRLGVARIEILTEQASMIHKELRVSIANSSYSLMVVEETVCHVEVGGTELSESPAMDDRSEEGGFKEDRSETESKHGQEDGDGKESGADFQEETQDPFGIMQILRRNPCPEIGKTVLITIPTDSPSLRRVDSPVTVLESEDDKRGGSRCLQCSQSLASVDLQHEPRPIRLSNSFGPLMGDGEVKSSDQAYNLEQVNVNLNTHSIASSTNTCSSSSDQITSHDSYSFGYLLGKLDNAIKTARVCPRRSFKMTTETGCVTSRSSNIGDTKRMHERIPTSPEQTPAMFVSHVSPVQEAVLTVQIGDALEWEVNGSTKEVEDLAKNLVVKENMEWCASRVDV</sequence>
<evidence type="ECO:0000313" key="2">
    <source>
        <dbReference type="EMBL" id="KAJ4832788.1"/>
    </source>
</evidence>
<reference evidence="2" key="1">
    <citation type="submission" date="2022-02" db="EMBL/GenBank/DDBJ databases">
        <authorList>
            <person name="Henning P.M."/>
            <person name="McCubbin A.G."/>
            <person name="Shore J.S."/>
        </authorList>
    </citation>
    <scope>NUCLEOTIDE SEQUENCE</scope>
    <source>
        <strain evidence="2">F60SS</strain>
        <tissue evidence="2">Leaves</tissue>
    </source>
</reference>
<evidence type="ECO:0008006" key="4">
    <source>
        <dbReference type="Google" id="ProtNLM"/>
    </source>
</evidence>
<evidence type="ECO:0000313" key="3">
    <source>
        <dbReference type="Proteomes" id="UP001141552"/>
    </source>
</evidence>
<feature type="region of interest" description="Disordered" evidence="1">
    <location>
        <begin position="151"/>
        <end position="195"/>
    </location>
</feature>
<proteinExistence type="predicted"/>
<name>A0A9Q0FJR4_9ROSI</name>
<dbReference type="PANTHER" id="PTHR34427:SF5">
    <property type="entry name" value="DUF4283 DOMAIN-CONTAINING PROTEIN"/>
    <property type="match status" value="1"/>
</dbReference>
<dbReference type="OrthoDB" id="1737794at2759"/>
<dbReference type="EMBL" id="JAKUCV010005074">
    <property type="protein sequence ID" value="KAJ4832788.1"/>
    <property type="molecule type" value="Genomic_DNA"/>
</dbReference>
<dbReference type="Proteomes" id="UP001141552">
    <property type="component" value="Unassembled WGS sequence"/>
</dbReference>
<feature type="compositionally biased region" description="Basic and acidic residues" evidence="1">
    <location>
        <begin position="161"/>
        <end position="192"/>
    </location>
</feature>
<accession>A0A9Q0FJR4</accession>
<organism evidence="2 3">
    <name type="scientific">Turnera subulata</name>
    <dbReference type="NCBI Taxonomy" id="218843"/>
    <lineage>
        <taxon>Eukaryota</taxon>
        <taxon>Viridiplantae</taxon>
        <taxon>Streptophyta</taxon>
        <taxon>Embryophyta</taxon>
        <taxon>Tracheophyta</taxon>
        <taxon>Spermatophyta</taxon>
        <taxon>Magnoliopsida</taxon>
        <taxon>eudicotyledons</taxon>
        <taxon>Gunneridae</taxon>
        <taxon>Pentapetalae</taxon>
        <taxon>rosids</taxon>
        <taxon>fabids</taxon>
        <taxon>Malpighiales</taxon>
        <taxon>Passifloraceae</taxon>
        <taxon>Turnera</taxon>
    </lineage>
</organism>
<gene>
    <name evidence="2" type="ORF">Tsubulata_002506</name>
</gene>
<reference evidence="2" key="2">
    <citation type="journal article" date="2023" name="Plants (Basel)">
        <title>Annotation of the Turnera subulata (Passifloraceae) Draft Genome Reveals the S-Locus Evolved after the Divergence of Turneroideae from Passifloroideae in a Stepwise Manner.</title>
        <authorList>
            <person name="Henning P.M."/>
            <person name="Roalson E.H."/>
            <person name="Mir W."/>
            <person name="McCubbin A.G."/>
            <person name="Shore J.S."/>
        </authorList>
    </citation>
    <scope>NUCLEOTIDE SEQUENCE</scope>
    <source>
        <strain evidence="2">F60SS</strain>
    </source>
</reference>
<dbReference type="AlphaFoldDB" id="A0A9Q0FJR4"/>
<dbReference type="PANTHER" id="PTHR34427">
    <property type="entry name" value="DUF4283 DOMAIN PROTEIN"/>
    <property type="match status" value="1"/>
</dbReference>
<evidence type="ECO:0000256" key="1">
    <source>
        <dbReference type="SAM" id="MobiDB-lite"/>
    </source>
</evidence>
<protein>
    <recommendedName>
        <fullName evidence="4">DUF4283 domain-containing protein</fullName>
    </recommendedName>
</protein>
<keyword evidence="3" id="KW-1185">Reference proteome</keyword>
<comment type="caution">
    <text evidence="2">The sequence shown here is derived from an EMBL/GenBank/DDBJ whole genome shotgun (WGS) entry which is preliminary data.</text>
</comment>